<evidence type="ECO:0000313" key="3">
    <source>
        <dbReference type="Proteomes" id="UP000183832"/>
    </source>
</evidence>
<dbReference type="AlphaFoldDB" id="A0A1J1INR3"/>
<feature type="chain" id="PRO_5013063046" evidence="1">
    <location>
        <begin position="17"/>
        <end position="76"/>
    </location>
</feature>
<organism evidence="2 3">
    <name type="scientific">Clunio marinus</name>
    <dbReference type="NCBI Taxonomy" id="568069"/>
    <lineage>
        <taxon>Eukaryota</taxon>
        <taxon>Metazoa</taxon>
        <taxon>Ecdysozoa</taxon>
        <taxon>Arthropoda</taxon>
        <taxon>Hexapoda</taxon>
        <taxon>Insecta</taxon>
        <taxon>Pterygota</taxon>
        <taxon>Neoptera</taxon>
        <taxon>Endopterygota</taxon>
        <taxon>Diptera</taxon>
        <taxon>Nematocera</taxon>
        <taxon>Chironomoidea</taxon>
        <taxon>Chironomidae</taxon>
        <taxon>Clunio</taxon>
    </lineage>
</organism>
<keyword evidence="3" id="KW-1185">Reference proteome</keyword>
<dbReference type="EMBL" id="CVRI01000056">
    <property type="protein sequence ID" value="CRL01800.1"/>
    <property type="molecule type" value="Genomic_DNA"/>
</dbReference>
<evidence type="ECO:0000256" key="1">
    <source>
        <dbReference type="SAM" id="SignalP"/>
    </source>
</evidence>
<accession>A0A1J1INR3</accession>
<feature type="signal peptide" evidence="1">
    <location>
        <begin position="1"/>
        <end position="16"/>
    </location>
</feature>
<name>A0A1J1INR3_9DIPT</name>
<sequence length="76" mass="8721">MLFVLLTLIFVQSCRSVKRRVAGRKLETHFTMSTEILRPISSLIMYTGYKLAELCNSNSPLFDYDTPFNGREISLS</sequence>
<gene>
    <name evidence="2" type="ORF">CLUMA_CG015016</name>
</gene>
<proteinExistence type="predicted"/>
<protein>
    <submittedName>
        <fullName evidence="2">CLUMA_CG015016, isoform A</fullName>
    </submittedName>
</protein>
<evidence type="ECO:0000313" key="2">
    <source>
        <dbReference type="EMBL" id="CRL01800.1"/>
    </source>
</evidence>
<keyword evidence="1" id="KW-0732">Signal</keyword>
<dbReference type="Proteomes" id="UP000183832">
    <property type="component" value="Unassembled WGS sequence"/>
</dbReference>
<reference evidence="2 3" key="1">
    <citation type="submission" date="2015-04" db="EMBL/GenBank/DDBJ databases">
        <authorList>
            <person name="Syromyatnikov M.Y."/>
            <person name="Popov V.N."/>
        </authorList>
    </citation>
    <scope>NUCLEOTIDE SEQUENCE [LARGE SCALE GENOMIC DNA]</scope>
</reference>